<keyword evidence="1 6" id="KW-0285">Flavoprotein</keyword>
<feature type="binding site" evidence="6">
    <location>
        <position position="63"/>
    </location>
    <ligand>
        <name>FMN</name>
        <dbReference type="ChEBI" id="CHEBI:58210"/>
    </ligand>
</feature>
<protein>
    <recommendedName>
        <fullName evidence="7">Luciferase-like domain-containing protein</fullName>
    </recommendedName>
</protein>
<evidence type="ECO:0000256" key="5">
    <source>
        <dbReference type="ARBA" id="ARBA00033748"/>
    </source>
</evidence>
<evidence type="ECO:0000256" key="4">
    <source>
        <dbReference type="ARBA" id="ARBA00023033"/>
    </source>
</evidence>
<keyword evidence="4" id="KW-0503">Monooxygenase</keyword>
<evidence type="ECO:0000256" key="6">
    <source>
        <dbReference type="PIRSR" id="PIRSR000337-1"/>
    </source>
</evidence>
<dbReference type="CDD" id="cd01095">
    <property type="entry name" value="Nitrilotriacetate_monoxgenase"/>
    <property type="match status" value="1"/>
</dbReference>
<dbReference type="PANTHER" id="PTHR30011:SF16">
    <property type="entry name" value="C2H2 FINGER DOMAIN TRANSCRIPTION FACTOR (EUROFUNG)-RELATED"/>
    <property type="match status" value="1"/>
</dbReference>
<dbReference type="OrthoDB" id="9779442at2"/>
<dbReference type="InterPro" id="IPR051260">
    <property type="entry name" value="Diverse_substr_monoxygenases"/>
</dbReference>
<feature type="binding site" evidence="6">
    <location>
        <position position="154"/>
    </location>
    <ligand>
        <name>FMN</name>
        <dbReference type="ChEBI" id="CHEBI:58210"/>
    </ligand>
</feature>
<dbReference type="RefSeq" id="WP_046137763.1">
    <property type="nucleotide sequence ID" value="NZ_LANJ01000001.1"/>
</dbReference>
<dbReference type="Proteomes" id="UP000033411">
    <property type="component" value="Unassembled WGS sequence"/>
</dbReference>
<dbReference type="GO" id="GO:0004497">
    <property type="term" value="F:monooxygenase activity"/>
    <property type="evidence" value="ECO:0007669"/>
    <property type="project" value="UniProtKB-KW"/>
</dbReference>
<dbReference type="Pfam" id="PF00296">
    <property type="entry name" value="Bac_luciferase"/>
    <property type="match status" value="1"/>
</dbReference>
<name>A0A0F5QKH8_9HYPH</name>
<feature type="binding site" evidence="6">
    <location>
        <position position="225"/>
    </location>
    <ligand>
        <name>FMN</name>
        <dbReference type="ChEBI" id="CHEBI:58210"/>
    </ligand>
</feature>
<organism evidence="8 9">
    <name type="scientific">Devosia epidermidihirudinis</name>
    <dbReference type="NCBI Taxonomy" id="1293439"/>
    <lineage>
        <taxon>Bacteria</taxon>
        <taxon>Pseudomonadati</taxon>
        <taxon>Pseudomonadota</taxon>
        <taxon>Alphaproteobacteria</taxon>
        <taxon>Hyphomicrobiales</taxon>
        <taxon>Devosiaceae</taxon>
        <taxon>Devosia</taxon>
    </lineage>
</organism>
<comment type="caution">
    <text evidence="8">The sequence shown here is derived from an EMBL/GenBank/DDBJ whole genome shotgun (WGS) entry which is preliminary data.</text>
</comment>
<dbReference type="GO" id="GO:0016705">
    <property type="term" value="F:oxidoreductase activity, acting on paired donors, with incorporation or reduction of molecular oxygen"/>
    <property type="evidence" value="ECO:0007669"/>
    <property type="project" value="InterPro"/>
</dbReference>
<dbReference type="EMBL" id="LANJ01000001">
    <property type="protein sequence ID" value="KKC41470.1"/>
    <property type="molecule type" value="Genomic_DNA"/>
</dbReference>
<keyword evidence="2 6" id="KW-0288">FMN</keyword>
<evidence type="ECO:0000313" key="8">
    <source>
        <dbReference type="EMBL" id="KKC41470.1"/>
    </source>
</evidence>
<gene>
    <name evidence="8" type="ORF">WH87_00520</name>
</gene>
<dbReference type="InterPro" id="IPR011251">
    <property type="entry name" value="Luciferase-like_dom"/>
</dbReference>
<comment type="similarity">
    <text evidence="5">Belongs to the NtaA/SnaA/DszA monooxygenase family.</text>
</comment>
<dbReference type="STRING" id="1293439.WH87_00520"/>
<evidence type="ECO:0000256" key="2">
    <source>
        <dbReference type="ARBA" id="ARBA00022643"/>
    </source>
</evidence>
<evidence type="ECO:0000256" key="3">
    <source>
        <dbReference type="ARBA" id="ARBA00023002"/>
    </source>
</evidence>
<evidence type="ECO:0000313" key="9">
    <source>
        <dbReference type="Proteomes" id="UP000033411"/>
    </source>
</evidence>
<evidence type="ECO:0000259" key="7">
    <source>
        <dbReference type="Pfam" id="PF00296"/>
    </source>
</evidence>
<dbReference type="AlphaFoldDB" id="A0A0F5QKH8"/>
<proteinExistence type="inferred from homology"/>
<accession>A0A0F5QKH8</accession>
<dbReference type="PIRSF" id="PIRSF000337">
    <property type="entry name" value="NTA_MOA"/>
    <property type="match status" value="1"/>
</dbReference>
<dbReference type="PATRIC" id="fig|1293439.3.peg.111"/>
<sequence>MPNARPADLDKMNIAVLVSGGGNHQGAWRRAGSNIEAANTPGFYVDFVKAAEAAKIDAIFFADIPSLAPKALASGPVLNAFEPLVLTSYLAALTSHIGLVSSVSTSFSEPYTIARQFASLDRASGGRAGWNIVTSATGEKNYGSAPLPDQDVRYAQAAEFVEITKRLWDSWDEQTLRINRATGEFANNNDVRATDFHGKFFDVAGPLNIQRPPQGWPVLFQAGASPIGRAFAAETAEGIFTAQQTLEDSLDFAHDMRARVAAAGRDARRVKILLGITPIIGATEAEAKAVERELGEFIDIAASRRKLNSYMPGVDLTPLDLDKPIPRDILPDVSAVQGRQSRYKIFADLTLNDGWTLRELIKLTGRSDGHWTVTGSPEQIADQMADRFLADACDGFVVMPTFHPEGSGLFFSEVVPILQDRGLFRKDYEGTTLRSHLGLDIPARGTWSQTEVRAAQ</sequence>
<dbReference type="SUPFAM" id="SSF51679">
    <property type="entry name" value="Bacterial luciferase-like"/>
    <property type="match status" value="1"/>
</dbReference>
<dbReference type="NCBIfam" id="TIGR03860">
    <property type="entry name" value="FMN_nitrolo"/>
    <property type="match status" value="1"/>
</dbReference>
<keyword evidence="9" id="KW-1185">Reference proteome</keyword>
<evidence type="ECO:0000256" key="1">
    <source>
        <dbReference type="ARBA" id="ARBA00022630"/>
    </source>
</evidence>
<keyword evidence="3" id="KW-0560">Oxidoreductase</keyword>
<dbReference type="PANTHER" id="PTHR30011">
    <property type="entry name" value="ALKANESULFONATE MONOOXYGENASE-RELATED"/>
    <property type="match status" value="1"/>
</dbReference>
<dbReference type="InterPro" id="IPR016215">
    <property type="entry name" value="NTA_MOA"/>
</dbReference>
<dbReference type="InterPro" id="IPR036661">
    <property type="entry name" value="Luciferase-like_sf"/>
</dbReference>
<dbReference type="Gene3D" id="3.20.20.30">
    <property type="entry name" value="Luciferase-like domain"/>
    <property type="match status" value="1"/>
</dbReference>
<feature type="domain" description="Luciferase-like" evidence="7">
    <location>
        <begin position="26"/>
        <end position="386"/>
    </location>
</feature>
<reference evidence="8 9" key="1">
    <citation type="submission" date="2015-03" db="EMBL/GenBank/DDBJ databases">
        <authorList>
            <person name="Lepp D."/>
            <person name="Hassan Y.I."/>
            <person name="Li X.-Z."/>
            <person name="Zhou T."/>
        </authorList>
    </citation>
    <scope>NUCLEOTIDE SEQUENCE [LARGE SCALE GENOMIC DNA]</scope>
    <source>
        <strain evidence="8 9">E84</strain>
    </source>
</reference>